<accession>A0A1I7ZLF5</accession>
<evidence type="ECO:0000313" key="1">
    <source>
        <dbReference type="Proteomes" id="UP000095287"/>
    </source>
</evidence>
<dbReference type="Proteomes" id="UP000095287">
    <property type="component" value="Unplaced"/>
</dbReference>
<organism evidence="1 2">
    <name type="scientific">Steinernema glaseri</name>
    <dbReference type="NCBI Taxonomy" id="37863"/>
    <lineage>
        <taxon>Eukaryota</taxon>
        <taxon>Metazoa</taxon>
        <taxon>Ecdysozoa</taxon>
        <taxon>Nematoda</taxon>
        <taxon>Chromadorea</taxon>
        <taxon>Rhabditida</taxon>
        <taxon>Tylenchina</taxon>
        <taxon>Panagrolaimomorpha</taxon>
        <taxon>Strongyloidoidea</taxon>
        <taxon>Steinernematidae</taxon>
        <taxon>Steinernema</taxon>
    </lineage>
</organism>
<name>A0A1I7ZLF5_9BILA</name>
<dbReference type="AlphaFoldDB" id="A0A1I7ZLF5"/>
<reference evidence="2" key="1">
    <citation type="submission" date="2016-11" db="UniProtKB">
        <authorList>
            <consortium name="WormBaseParasite"/>
        </authorList>
    </citation>
    <scope>IDENTIFICATION</scope>
</reference>
<evidence type="ECO:0000313" key="2">
    <source>
        <dbReference type="WBParaSite" id="L893_g27593.t1"/>
    </source>
</evidence>
<protein>
    <submittedName>
        <fullName evidence="2">Uncharacterized protein</fullName>
    </submittedName>
</protein>
<proteinExistence type="predicted"/>
<keyword evidence="1" id="KW-1185">Reference proteome</keyword>
<dbReference type="WBParaSite" id="L893_g27593.t1">
    <property type="protein sequence ID" value="L893_g27593.t1"/>
    <property type="gene ID" value="L893_g27593"/>
</dbReference>
<sequence>MSATPQKAKAEVKMKKTVRFADIDTIIEEETKKPEIIAVPCSVLRPKPSTPPTINPTPPISERRANIAELLRKIRLRRQSSVDARLPKIKEARTDAEKLRIINAILDQPALVEHVDQVLGGQQEGGLSRITRHRSR</sequence>